<feature type="domain" description="Beta-lactamase-related" evidence="6">
    <location>
        <begin position="80"/>
        <end position="368"/>
    </location>
</feature>
<evidence type="ECO:0000256" key="3">
    <source>
        <dbReference type="ARBA" id="ARBA00022801"/>
    </source>
</evidence>
<evidence type="ECO:0000256" key="5">
    <source>
        <dbReference type="RuleBase" id="RU361140"/>
    </source>
</evidence>
<dbReference type="GO" id="GO:0008800">
    <property type="term" value="F:beta-lactamase activity"/>
    <property type="evidence" value="ECO:0007669"/>
    <property type="project" value="UniProtKB-UniRule"/>
</dbReference>
<comment type="caution">
    <text evidence="7">The sequence shown here is derived from an EMBL/GenBank/DDBJ whole genome shotgun (WGS) entry which is preliminary data.</text>
</comment>
<dbReference type="Gene3D" id="3.40.710.10">
    <property type="entry name" value="DD-peptidase/beta-lactamase superfamily"/>
    <property type="match status" value="1"/>
</dbReference>
<dbReference type="InterPro" id="IPR050491">
    <property type="entry name" value="AmpC-like"/>
</dbReference>
<evidence type="ECO:0000313" key="8">
    <source>
        <dbReference type="Proteomes" id="UP000233398"/>
    </source>
</evidence>
<dbReference type="GO" id="GO:0046677">
    <property type="term" value="P:response to antibiotic"/>
    <property type="evidence" value="ECO:0007669"/>
    <property type="project" value="UniProtKB-UniRule"/>
</dbReference>
<reference evidence="7 8" key="1">
    <citation type="submission" date="2017-11" db="EMBL/GenBank/DDBJ databases">
        <title>Rhodohalobacter 15182 sp. nov., isolated from a salt lake.</title>
        <authorList>
            <person name="Han S."/>
        </authorList>
    </citation>
    <scope>NUCLEOTIDE SEQUENCE [LARGE SCALE GENOMIC DNA]</scope>
    <source>
        <strain evidence="7 8">15182</strain>
    </source>
</reference>
<dbReference type="PROSITE" id="PS51257">
    <property type="entry name" value="PROKAR_LIPOPROTEIN"/>
    <property type="match status" value="1"/>
</dbReference>
<comment type="similarity">
    <text evidence="2 5">Belongs to the class-C beta-lactamase family.</text>
</comment>
<dbReference type="GO" id="GO:0017001">
    <property type="term" value="P:antibiotic catabolic process"/>
    <property type="evidence" value="ECO:0007669"/>
    <property type="project" value="InterPro"/>
</dbReference>
<keyword evidence="3 5" id="KW-0378">Hydrolase</keyword>
<dbReference type="AlphaFoldDB" id="A0A2N0VIT4"/>
<keyword evidence="4 5" id="KW-0046">Antibiotic resistance</keyword>
<sequence>MGSFEMKSGKIISLLVITVLLLQACGSVSNPDTAVNRLEEQSLFSTEQTDSIASVLSKFPDGTQFSIAVVQDTSASFYGAQRDSDQLVNVDNSEQVFEIGSISKVFTSTLLAHAIMDGLVEPDRPVTDYLDFSIHENPQFTWMQLSNHTSGLPRLPGGYFFNFLMNMNNPYKNFDEEEILDFLQNRLEMNTEPGEEHLYSNLGAGVLGLFLGLIEEKSYEELLQEKVFGPLEMGSSTTIRSKIEEQLVQGRTKRGGIAKNWDLAALAGAGGILSTTSDLSRFMMKNFDTEDEVLAYQKEPTYRVSESTEMAMGWFILTRDSGQKWYWHNGGTGGYRTSMVFSPEHNVGVILLSNISAGHQHAEEIDRLSFLLMNHYASVEILEES</sequence>
<dbReference type="EC" id="3.5.2.6" evidence="5"/>
<dbReference type="InterPro" id="IPR001466">
    <property type="entry name" value="Beta-lactam-related"/>
</dbReference>
<dbReference type="PROSITE" id="PS00336">
    <property type="entry name" value="BETA_LACTAMASE_C"/>
    <property type="match status" value="1"/>
</dbReference>
<dbReference type="InterPro" id="IPR012338">
    <property type="entry name" value="Beta-lactam/transpept-like"/>
</dbReference>
<dbReference type="OrthoDB" id="9793489at2"/>
<evidence type="ECO:0000256" key="2">
    <source>
        <dbReference type="ARBA" id="ARBA00007840"/>
    </source>
</evidence>
<evidence type="ECO:0000259" key="6">
    <source>
        <dbReference type="Pfam" id="PF00144"/>
    </source>
</evidence>
<gene>
    <name evidence="7" type="ORF">CWD77_00790</name>
</gene>
<keyword evidence="8" id="KW-1185">Reference proteome</keyword>
<organism evidence="7 8">
    <name type="scientific">Rhodohalobacter barkolensis</name>
    <dbReference type="NCBI Taxonomy" id="2053187"/>
    <lineage>
        <taxon>Bacteria</taxon>
        <taxon>Pseudomonadati</taxon>
        <taxon>Balneolota</taxon>
        <taxon>Balneolia</taxon>
        <taxon>Balneolales</taxon>
        <taxon>Balneolaceae</taxon>
        <taxon>Rhodohalobacter</taxon>
    </lineage>
</organism>
<dbReference type="InterPro" id="IPR001586">
    <property type="entry name" value="Beta-lactam_class-C_AS"/>
</dbReference>
<dbReference type="PANTHER" id="PTHR46825">
    <property type="entry name" value="D-ALANYL-D-ALANINE-CARBOXYPEPTIDASE/ENDOPEPTIDASE AMPH"/>
    <property type="match status" value="1"/>
</dbReference>
<dbReference type="GO" id="GO:0030288">
    <property type="term" value="C:outer membrane-bounded periplasmic space"/>
    <property type="evidence" value="ECO:0007669"/>
    <property type="project" value="InterPro"/>
</dbReference>
<evidence type="ECO:0000256" key="4">
    <source>
        <dbReference type="ARBA" id="ARBA00023251"/>
    </source>
</evidence>
<proteinExistence type="inferred from homology"/>
<name>A0A2N0VIT4_9BACT</name>
<comment type="catalytic activity">
    <reaction evidence="1 5">
        <text>a beta-lactam + H2O = a substituted beta-amino acid</text>
        <dbReference type="Rhea" id="RHEA:20401"/>
        <dbReference type="ChEBI" id="CHEBI:15377"/>
        <dbReference type="ChEBI" id="CHEBI:35627"/>
        <dbReference type="ChEBI" id="CHEBI:140347"/>
        <dbReference type="EC" id="3.5.2.6"/>
    </reaction>
</comment>
<dbReference type="PANTHER" id="PTHR46825:SF8">
    <property type="entry name" value="BETA-LACTAMASE-RELATED"/>
    <property type="match status" value="1"/>
</dbReference>
<dbReference type="Proteomes" id="UP000233398">
    <property type="component" value="Unassembled WGS sequence"/>
</dbReference>
<dbReference type="SUPFAM" id="SSF56601">
    <property type="entry name" value="beta-lactamase/transpeptidase-like"/>
    <property type="match status" value="1"/>
</dbReference>
<protein>
    <recommendedName>
        <fullName evidence="5">Beta-lactamase</fullName>
        <ecNumber evidence="5">3.5.2.6</ecNumber>
    </recommendedName>
</protein>
<evidence type="ECO:0000256" key="1">
    <source>
        <dbReference type="ARBA" id="ARBA00001526"/>
    </source>
</evidence>
<accession>A0A2N0VIT4</accession>
<evidence type="ECO:0000313" key="7">
    <source>
        <dbReference type="EMBL" id="PKD44048.1"/>
    </source>
</evidence>
<dbReference type="Pfam" id="PF00144">
    <property type="entry name" value="Beta-lactamase"/>
    <property type="match status" value="1"/>
</dbReference>
<dbReference type="EMBL" id="PISP01000001">
    <property type="protein sequence ID" value="PKD44048.1"/>
    <property type="molecule type" value="Genomic_DNA"/>
</dbReference>